<comment type="subcellular location">
    <subcellularLocation>
        <location evidence="7 8">Cytoplasm</location>
    </subcellularLocation>
</comment>
<keyword evidence="7" id="KW-0067">ATP-binding</keyword>
<dbReference type="NCBIfam" id="NF001124">
    <property type="entry name" value="PRK00139.1-2"/>
    <property type="match status" value="1"/>
</dbReference>
<keyword evidence="4 7" id="KW-0573">Peptidoglycan synthesis</keyword>
<evidence type="ECO:0000256" key="7">
    <source>
        <dbReference type="HAMAP-Rule" id="MF_00208"/>
    </source>
</evidence>
<comment type="pathway">
    <text evidence="7 8">Cell wall biogenesis; peptidoglycan biosynthesis.</text>
</comment>
<feature type="binding site" evidence="7">
    <location>
        <begin position="120"/>
        <end position="126"/>
    </location>
    <ligand>
        <name>ATP</name>
        <dbReference type="ChEBI" id="CHEBI:30616"/>
    </ligand>
</feature>
<dbReference type="EC" id="6.3.2.13" evidence="7"/>
<feature type="domain" description="Mur ligase central" evidence="11">
    <location>
        <begin position="118"/>
        <end position="319"/>
    </location>
</feature>
<feature type="domain" description="Mur ligase N-terminal catalytic" evidence="9">
    <location>
        <begin position="34"/>
        <end position="106"/>
    </location>
</feature>
<evidence type="ECO:0000313" key="13">
    <source>
        <dbReference type="Proteomes" id="UP001465153"/>
    </source>
</evidence>
<feature type="short sequence motif" description="Meso-diaminopimelate recognition motif" evidence="7">
    <location>
        <begin position="416"/>
        <end position="419"/>
    </location>
</feature>
<keyword evidence="3 7" id="KW-0133">Cell shape</keyword>
<keyword evidence="7" id="KW-0460">Magnesium</keyword>
<dbReference type="Proteomes" id="UP001465153">
    <property type="component" value="Unassembled WGS sequence"/>
</dbReference>
<dbReference type="SUPFAM" id="SSF63418">
    <property type="entry name" value="MurE/MurF N-terminal domain"/>
    <property type="match status" value="1"/>
</dbReference>
<feature type="binding site" evidence="7">
    <location>
        <position position="471"/>
    </location>
    <ligand>
        <name>meso-2,6-diaminopimelate</name>
        <dbReference type="ChEBI" id="CHEBI:57791"/>
    </ligand>
</feature>
<evidence type="ECO:0000259" key="11">
    <source>
        <dbReference type="Pfam" id="PF08245"/>
    </source>
</evidence>
<evidence type="ECO:0000256" key="8">
    <source>
        <dbReference type="RuleBase" id="RU004135"/>
    </source>
</evidence>
<feature type="binding site" evidence="7">
    <location>
        <position position="197"/>
    </location>
    <ligand>
        <name>UDP-N-acetyl-alpha-D-muramoyl-L-alanyl-D-glutamate</name>
        <dbReference type="ChEBI" id="CHEBI:83900"/>
    </ligand>
</feature>
<dbReference type="GO" id="GO:0016874">
    <property type="term" value="F:ligase activity"/>
    <property type="evidence" value="ECO:0007669"/>
    <property type="project" value="UniProtKB-KW"/>
</dbReference>
<dbReference type="InterPro" id="IPR036615">
    <property type="entry name" value="Mur_ligase_C_dom_sf"/>
</dbReference>
<evidence type="ECO:0000256" key="3">
    <source>
        <dbReference type="ARBA" id="ARBA00022960"/>
    </source>
</evidence>
<organism evidence="12 13">
    <name type="scientific">Sessilibacter corallicola</name>
    <dbReference type="NCBI Taxonomy" id="2904075"/>
    <lineage>
        <taxon>Bacteria</taxon>
        <taxon>Pseudomonadati</taxon>
        <taxon>Pseudomonadota</taxon>
        <taxon>Gammaproteobacteria</taxon>
        <taxon>Cellvibrionales</taxon>
        <taxon>Cellvibrionaceae</taxon>
        <taxon>Sessilibacter</taxon>
    </lineage>
</organism>
<comment type="PTM">
    <text evidence="7">Carboxylation is probably crucial for Mg(2+) binding and, consequently, for the gamma-phosphate positioning of ATP.</text>
</comment>
<dbReference type="Gene3D" id="3.40.1190.10">
    <property type="entry name" value="Mur-like, catalytic domain"/>
    <property type="match status" value="1"/>
</dbReference>
<dbReference type="Pfam" id="PF01225">
    <property type="entry name" value="Mur_ligase"/>
    <property type="match status" value="1"/>
</dbReference>
<dbReference type="PANTHER" id="PTHR23135:SF4">
    <property type="entry name" value="UDP-N-ACETYLMURAMOYL-L-ALANYL-D-GLUTAMATE--2,6-DIAMINOPIMELATE LIGASE MURE HOMOLOG, CHLOROPLASTIC"/>
    <property type="match status" value="1"/>
</dbReference>
<name>A0ABQ0A3P2_9GAMM</name>
<evidence type="ECO:0000256" key="5">
    <source>
        <dbReference type="ARBA" id="ARBA00023306"/>
    </source>
</evidence>
<keyword evidence="7 12" id="KW-0436">Ligase</keyword>
<sequence length="500" mass="54308">MNYSLLNLGELLSIVKDIALPSNVAQIVPKDLVLDSRQVSRGDVFVALVGTQIDGRKFIQQAIDQGAAAVLSHADNYKGVKIQHGVAVVEIPNLLKRISELAARFYGYPANNLTTFGVTGTNGKTTCAHLYAQAKTLLGQSCGVIGTTGVGVFGEVLTANGFTTPDAITTQKTIRNMADDITCLSLEVSSHSLDQFRVDSLNFTCAAFTNLSRDHLDYHGSMAAYGESKKRLFARDELRNAIINVDDEFGAAIADEWDFPASLIRYSLIRSDVEISVKNIHFSISGISADIYTPWGNGQINTRLIGEFNLSNLLAVIGALLSENINFEELLEIIPKLKPVAGRMQIIDSSQKTTSVVVDYAHTPDGLDKALSALRKHCQGNLICVFGCGGNRDRGKRPLMAKAVEAYSDKVFVTNDNPRFEDPKIIADDILTGFSQPERVTVELDRTHAIGEAISQASNDDIVLIAGKGHEDYQIIGDQNVHHDDAQVAHSFLNKKAASC</sequence>
<comment type="caution">
    <text evidence="7">Lacks conserved residue(s) required for the propagation of feature annotation.</text>
</comment>
<comment type="caution">
    <text evidence="12">The sequence shown here is derived from an EMBL/GenBank/DDBJ whole genome shotgun (WGS) entry which is preliminary data.</text>
</comment>
<dbReference type="InterPro" id="IPR000713">
    <property type="entry name" value="Mur_ligase_N"/>
</dbReference>
<feature type="modified residue" description="N6-carboxylysine" evidence="7">
    <location>
        <position position="229"/>
    </location>
</feature>
<comment type="catalytic activity">
    <reaction evidence="7">
        <text>UDP-N-acetyl-alpha-D-muramoyl-L-alanyl-D-glutamate + meso-2,6-diaminopimelate + ATP = UDP-N-acetyl-alpha-D-muramoyl-L-alanyl-gamma-D-glutamyl-meso-2,6-diaminopimelate + ADP + phosphate + H(+)</text>
        <dbReference type="Rhea" id="RHEA:23676"/>
        <dbReference type="ChEBI" id="CHEBI:15378"/>
        <dbReference type="ChEBI" id="CHEBI:30616"/>
        <dbReference type="ChEBI" id="CHEBI:43474"/>
        <dbReference type="ChEBI" id="CHEBI:57791"/>
        <dbReference type="ChEBI" id="CHEBI:83900"/>
        <dbReference type="ChEBI" id="CHEBI:83905"/>
        <dbReference type="ChEBI" id="CHEBI:456216"/>
        <dbReference type="EC" id="6.3.2.13"/>
    </reaction>
</comment>
<dbReference type="SUPFAM" id="SSF53244">
    <property type="entry name" value="MurD-like peptide ligases, peptide-binding domain"/>
    <property type="match status" value="1"/>
</dbReference>
<evidence type="ECO:0000259" key="9">
    <source>
        <dbReference type="Pfam" id="PF01225"/>
    </source>
</evidence>
<feature type="binding site" evidence="7">
    <location>
        <position position="189"/>
    </location>
    <ligand>
        <name>UDP-N-acetyl-alpha-D-muramoyl-L-alanyl-D-glutamate</name>
        <dbReference type="ChEBI" id="CHEBI:83900"/>
    </ligand>
</feature>
<dbReference type="Gene3D" id="3.90.190.20">
    <property type="entry name" value="Mur ligase, C-terminal domain"/>
    <property type="match status" value="1"/>
</dbReference>
<feature type="binding site" evidence="7">
    <location>
        <position position="195"/>
    </location>
    <ligand>
        <name>UDP-N-acetyl-alpha-D-muramoyl-L-alanyl-D-glutamate</name>
        <dbReference type="ChEBI" id="CHEBI:83900"/>
    </ligand>
</feature>
<evidence type="ECO:0000256" key="2">
    <source>
        <dbReference type="ARBA" id="ARBA00022618"/>
    </source>
</evidence>
<keyword evidence="13" id="KW-1185">Reference proteome</keyword>
<dbReference type="InterPro" id="IPR035911">
    <property type="entry name" value="MurE/MurF_N"/>
</dbReference>
<dbReference type="NCBIfam" id="TIGR01085">
    <property type="entry name" value="murE"/>
    <property type="match status" value="1"/>
</dbReference>
<dbReference type="Gene3D" id="3.40.1390.10">
    <property type="entry name" value="MurE/MurF, N-terminal domain"/>
    <property type="match status" value="1"/>
</dbReference>
<keyword evidence="2 7" id="KW-0132">Cell division</keyword>
<reference evidence="12 13" key="1">
    <citation type="submission" date="2024-04" db="EMBL/GenBank/DDBJ databases">
        <title>Draft genome sequence of Sessilibacter corallicola NBRC 116591.</title>
        <authorList>
            <person name="Miyakawa T."/>
            <person name="Kusuya Y."/>
            <person name="Miura T."/>
        </authorList>
    </citation>
    <scope>NUCLEOTIDE SEQUENCE [LARGE SCALE GENOMIC DNA]</scope>
    <source>
        <strain evidence="12 13">KU-00831-HH</strain>
    </source>
</reference>
<evidence type="ECO:0000256" key="4">
    <source>
        <dbReference type="ARBA" id="ARBA00022984"/>
    </source>
</evidence>
<dbReference type="InterPro" id="IPR036565">
    <property type="entry name" value="Mur-like_cat_sf"/>
</dbReference>
<comment type="similarity">
    <text evidence="1 7">Belongs to the MurCDEF family. MurE subfamily.</text>
</comment>
<keyword evidence="7" id="KW-0963">Cytoplasm</keyword>
<gene>
    <name evidence="7" type="primary">murE</name>
    <name evidence="12" type="ORF">NBRC116591_00750</name>
</gene>
<feature type="binding site" evidence="7">
    <location>
        <position position="36"/>
    </location>
    <ligand>
        <name>UDP-N-acetyl-alpha-D-muramoyl-L-alanyl-D-glutamate</name>
        <dbReference type="ChEBI" id="CHEBI:83900"/>
    </ligand>
</feature>
<protein>
    <recommendedName>
        <fullName evidence="7">UDP-N-acetylmuramoyl-L-alanyl-D-glutamate--2,6-diaminopimelate ligase</fullName>
        <ecNumber evidence="7">6.3.2.13</ecNumber>
    </recommendedName>
    <alternativeName>
        <fullName evidence="7">Meso-A2pm-adding enzyme</fullName>
    </alternativeName>
    <alternativeName>
        <fullName evidence="7">Meso-diaminopimelate-adding enzyme</fullName>
    </alternativeName>
    <alternativeName>
        <fullName evidence="7">UDP-MurNAc-L-Ala-D-Glu:meso-diaminopimelate ligase</fullName>
    </alternativeName>
    <alternativeName>
        <fullName evidence="7">UDP-MurNAc-tripeptide synthetase</fullName>
    </alternativeName>
    <alternativeName>
        <fullName evidence="7">UDP-N-acetylmuramyl-tripeptide synthetase</fullName>
    </alternativeName>
</protein>
<keyword evidence="6 7" id="KW-0961">Cell wall biogenesis/degradation</keyword>
<evidence type="ECO:0000256" key="6">
    <source>
        <dbReference type="ARBA" id="ARBA00023316"/>
    </source>
</evidence>
<dbReference type="InterPro" id="IPR004101">
    <property type="entry name" value="Mur_ligase_C"/>
</dbReference>
<evidence type="ECO:0000256" key="1">
    <source>
        <dbReference type="ARBA" id="ARBA00005898"/>
    </source>
</evidence>
<dbReference type="HAMAP" id="MF_00208">
    <property type="entry name" value="MurE"/>
    <property type="match status" value="1"/>
</dbReference>
<feature type="binding site" evidence="7">
    <location>
        <position position="34"/>
    </location>
    <ligand>
        <name>UDP-N-acetyl-alpha-D-muramoyl-L-alanyl-D-glutamate</name>
        <dbReference type="ChEBI" id="CHEBI:83900"/>
    </ligand>
</feature>
<dbReference type="RefSeq" id="WP_353301256.1">
    <property type="nucleotide sequence ID" value="NZ_BAABWN010000001.1"/>
</dbReference>
<dbReference type="Pfam" id="PF02875">
    <property type="entry name" value="Mur_ligase_C"/>
    <property type="match status" value="1"/>
</dbReference>
<feature type="binding site" evidence="7">
    <location>
        <begin position="163"/>
        <end position="164"/>
    </location>
    <ligand>
        <name>UDP-N-acetyl-alpha-D-muramoyl-L-alanyl-D-glutamate</name>
        <dbReference type="ChEBI" id="CHEBI:83900"/>
    </ligand>
</feature>
<keyword evidence="7" id="KW-0547">Nucleotide-binding</keyword>
<evidence type="ECO:0000313" key="12">
    <source>
        <dbReference type="EMBL" id="GAA6166265.1"/>
    </source>
</evidence>
<feature type="binding site" evidence="7">
    <location>
        <position position="392"/>
    </location>
    <ligand>
        <name>meso-2,6-diaminopimelate</name>
        <dbReference type="ChEBI" id="CHEBI:57791"/>
    </ligand>
</feature>
<dbReference type="InterPro" id="IPR013221">
    <property type="entry name" value="Mur_ligase_cen"/>
</dbReference>
<dbReference type="SUPFAM" id="SSF53623">
    <property type="entry name" value="MurD-like peptide ligases, catalytic domain"/>
    <property type="match status" value="1"/>
</dbReference>
<feature type="binding site" evidence="7">
    <location>
        <position position="467"/>
    </location>
    <ligand>
        <name>meso-2,6-diaminopimelate</name>
        <dbReference type="ChEBI" id="CHEBI:57791"/>
    </ligand>
</feature>
<proteinExistence type="inferred from homology"/>
<comment type="cofactor">
    <cofactor evidence="7">
        <name>Mg(2+)</name>
        <dbReference type="ChEBI" id="CHEBI:18420"/>
    </cofactor>
</comment>
<dbReference type="InterPro" id="IPR005761">
    <property type="entry name" value="UDP-N-AcMur-Glu-dNH2Pim_ligase"/>
</dbReference>
<comment type="function">
    <text evidence="7">Catalyzes the addition of meso-diaminopimelic acid to the nucleotide precursor UDP-N-acetylmuramoyl-L-alanyl-D-glutamate (UMAG) in the biosynthesis of bacterial cell-wall peptidoglycan.</text>
</comment>
<evidence type="ECO:0000259" key="10">
    <source>
        <dbReference type="Pfam" id="PF02875"/>
    </source>
</evidence>
<feature type="binding site" evidence="7">
    <location>
        <begin position="416"/>
        <end position="419"/>
    </location>
    <ligand>
        <name>meso-2,6-diaminopimelate</name>
        <dbReference type="ChEBI" id="CHEBI:57791"/>
    </ligand>
</feature>
<dbReference type="EMBL" id="BAABWN010000001">
    <property type="protein sequence ID" value="GAA6166265.1"/>
    <property type="molecule type" value="Genomic_DNA"/>
</dbReference>
<dbReference type="PANTHER" id="PTHR23135">
    <property type="entry name" value="MUR LIGASE FAMILY MEMBER"/>
    <property type="match status" value="1"/>
</dbReference>
<dbReference type="NCBIfam" id="NF001126">
    <property type="entry name" value="PRK00139.1-4"/>
    <property type="match status" value="1"/>
</dbReference>
<dbReference type="Pfam" id="PF08245">
    <property type="entry name" value="Mur_ligase_M"/>
    <property type="match status" value="1"/>
</dbReference>
<keyword evidence="5 7" id="KW-0131">Cell cycle</keyword>
<feature type="domain" description="Mur ligase C-terminal" evidence="10">
    <location>
        <begin position="342"/>
        <end position="469"/>
    </location>
</feature>
<accession>A0ABQ0A3P2</accession>